<protein>
    <recommendedName>
        <fullName evidence="6">Copper transport protein</fullName>
    </recommendedName>
</protein>
<dbReference type="Pfam" id="PF04145">
    <property type="entry name" value="Ctr"/>
    <property type="match status" value="1"/>
</dbReference>
<keyword evidence="5 6" id="KW-0472">Membrane</keyword>
<gene>
    <name evidence="7" type="ORF">RchiOBHm_Chr3g0464471</name>
</gene>
<evidence type="ECO:0000256" key="2">
    <source>
        <dbReference type="ARBA" id="ARBA00022692"/>
    </source>
</evidence>
<dbReference type="AlphaFoldDB" id="A0A2P6R9G9"/>
<keyword evidence="6" id="KW-0813">Transport</keyword>
<dbReference type="GO" id="GO:0005886">
    <property type="term" value="C:plasma membrane"/>
    <property type="evidence" value="ECO:0007669"/>
    <property type="project" value="TreeGrafter"/>
</dbReference>
<keyword evidence="4 6" id="KW-1133">Transmembrane helix</keyword>
<keyword evidence="6" id="KW-0186">Copper</keyword>
<evidence type="ECO:0000313" key="7">
    <source>
        <dbReference type="EMBL" id="PRQ43074.1"/>
    </source>
</evidence>
<name>A0A2P6R9G9_ROSCH</name>
<evidence type="ECO:0000256" key="6">
    <source>
        <dbReference type="RuleBase" id="RU367022"/>
    </source>
</evidence>
<keyword evidence="3 6" id="KW-0187">Copper transport</keyword>
<sequence>MDMMNMTMNSTTMTMQMSFYWGRNVTILFSKWPGNDQHNPGMYILALFFVFAIAFAMEPLSVWPTIKPSGSSVVAGLAQAFLYAIRISLGYFVMLAVMSYNIGIFIAAVAGHTVGFFVAKASALSITKPPGPEPSF</sequence>
<organism evidence="7 8">
    <name type="scientific">Rosa chinensis</name>
    <name type="common">China rose</name>
    <dbReference type="NCBI Taxonomy" id="74649"/>
    <lineage>
        <taxon>Eukaryota</taxon>
        <taxon>Viridiplantae</taxon>
        <taxon>Streptophyta</taxon>
        <taxon>Embryophyta</taxon>
        <taxon>Tracheophyta</taxon>
        <taxon>Spermatophyta</taxon>
        <taxon>Magnoliopsida</taxon>
        <taxon>eudicotyledons</taxon>
        <taxon>Gunneridae</taxon>
        <taxon>Pentapetalae</taxon>
        <taxon>rosids</taxon>
        <taxon>fabids</taxon>
        <taxon>Rosales</taxon>
        <taxon>Rosaceae</taxon>
        <taxon>Rosoideae</taxon>
        <taxon>Rosoideae incertae sedis</taxon>
        <taxon>Rosa</taxon>
    </lineage>
</organism>
<reference evidence="7 8" key="1">
    <citation type="journal article" date="2018" name="Nat. Genet.">
        <title>The Rosa genome provides new insights in the design of modern roses.</title>
        <authorList>
            <person name="Bendahmane M."/>
        </authorList>
    </citation>
    <scope>NUCLEOTIDE SEQUENCE [LARGE SCALE GENOMIC DNA]</scope>
    <source>
        <strain evidence="8">cv. Old Blush</strain>
    </source>
</reference>
<feature type="transmembrane region" description="Helical" evidence="6">
    <location>
        <begin position="80"/>
        <end position="97"/>
    </location>
</feature>
<dbReference type="PANTHER" id="PTHR12483">
    <property type="entry name" value="SOLUTE CARRIER FAMILY 31 COPPER TRANSPORTERS"/>
    <property type="match status" value="1"/>
</dbReference>
<evidence type="ECO:0000256" key="4">
    <source>
        <dbReference type="ARBA" id="ARBA00022989"/>
    </source>
</evidence>
<dbReference type="Gramene" id="PRQ43074">
    <property type="protein sequence ID" value="PRQ43074"/>
    <property type="gene ID" value="RchiOBHm_Chr3g0464471"/>
</dbReference>
<comment type="similarity">
    <text evidence="1 6">Belongs to the copper transporter (Ctr) (TC 1.A.56) family. SLC31A subfamily.</text>
</comment>
<feature type="transmembrane region" description="Helical" evidence="6">
    <location>
        <begin position="104"/>
        <end position="126"/>
    </location>
</feature>
<dbReference type="EMBL" id="PDCK01000041">
    <property type="protein sequence ID" value="PRQ43074.1"/>
    <property type="molecule type" value="Genomic_DNA"/>
</dbReference>
<evidence type="ECO:0000256" key="5">
    <source>
        <dbReference type="ARBA" id="ARBA00023136"/>
    </source>
</evidence>
<evidence type="ECO:0000256" key="1">
    <source>
        <dbReference type="ARBA" id="ARBA00006921"/>
    </source>
</evidence>
<comment type="caution">
    <text evidence="7">The sequence shown here is derived from an EMBL/GenBank/DDBJ whole genome shotgun (WGS) entry which is preliminary data.</text>
</comment>
<dbReference type="PANTHER" id="PTHR12483:SF85">
    <property type="entry name" value="COPPER TRANSPORT PROTEIN"/>
    <property type="match status" value="1"/>
</dbReference>
<accession>A0A2P6R9G9</accession>
<keyword evidence="2 6" id="KW-0812">Transmembrane</keyword>
<evidence type="ECO:0000313" key="8">
    <source>
        <dbReference type="Proteomes" id="UP000238479"/>
    </source>
</evidence>
<dbReference type="GO" id="GO:0005375">
    <property type="term" value="F:copper ion transmembrane transporter activity"/>
    <property type="evidence" value="ECO:0007669"/>
    <property type="project" value="UniProtKB-UniRule"/>
</dbReference>
<keyword evidence="8" id="KW-1185">Reference proteome</keyword>
<dbReference type="InterPro" id="IPR007274">
    <property type="entry name" value="Cop_transporter"/>
</dbReference>
<evidence type="ECO:0000256" key="3">
    <source>
        <dbReference type="ARBA" id="ARBA00022796"/>
    </source>
</evidence>
<keyword evidence="6" id="KW-0406">Ion transport</keyword>
<comment type="subcellular location">
    <subcellularLocation>
        <location evidence="6">Membrane</location>
        <topology evidence="6">Multi-pass membrane protein</topology>
    </subcellularLocation>
</comment>
<dbReference type="Proteomes" id="UP000238479">
    <property type="component" value="Chromosome 3"/>
</dbReference>
<dbReference type="OMA" id="QMSFFWG"/>
<proteinExistence type="inferred from homology"/>